<proteinExistence type="predicted"/>
<protein>
    <submittedName>
        <fullName evidence="3">UBA/THIF-type NAD/FAD-binding protein</fullName>
    </submittedName>
</protein>
<sequence>MSRVSEGLPEVTEQLARQGYRYLGRNLHRDLVFTGNLLSSSEHFAVEMTVDRHLFSLPRIRLLEIPDRLRPIAPHIGEDGSICYVSPGTAILDIFNPARSITSCIKKCEDVLTKVLSGKMNDNLREEFFTYWRARSAYSDTDTHSQFTRKVYSGDRQFLFISDNPRRTECKVQNVVFLEELACELIEFSTEEYLRPSNQIWPPSNVGEILDWIEHIDISLKKKILRKIRVYNSYENDAILVSIRSINCHIGFLIRLQKGKNKNKRQSKSLTRSQIIDRYLFLRIDDEFILTRNTPHKNTLHGKKITLIGAGTIGGYLADFLVKSGAGMLGGELRIVDDQYIGPENIGRHRLGIDSLFRLKAKALRSELMRTSPTSNIIDVPYDAREAALNRADLIIDATGEEPLGQWLTENLAGKTPLLTTWIEGNGIAVRSLLRANVEQACFKCLCDFNREDRFKSTVEKWEPNFEGGDCSSLYVPFSLSVSVQAASLALDAAIDWANGITSPQLRTRITDPAFNLATPDTDIPQREECPACHS</sequence>
<dbReference type="Proteomes" id="UP000007127">
    <property type="component" value="Chromosome"/>
</dbReference>
<evidence type="ECO:0000313" key="3">
    <source>
        <dbReference type="EMBL" id="AJD53586.1"/>
    </source>
</evidence>
<evidence type="ECO:0000313" key="4">
    <source>
        <dbReference type="Proteomes" id="UP000007127"/>
    </source>
</evidence>
<feature type="domain" description="THIF-type NAD/FAD binding fold" evidence="1">
    <location>
        <begin position="298"/>
        <end position="497"/>
    </location>
</feature>
<gene>
    <name evidence="3" type="ORF">TH3_17420</name>
</gene>
<evidence type="ECO:0000259" key="1">
    <source>
        <dbReference type="Pfam" id="PF00899"/>
    </source>
</evidence>
<dbReference type="AlphaFoldDB" id="A0AB72UHJ4"/>
<dbReference type="GeneID" id="31929159"/>
<dbReference type="Pfam" id="PF00899">
    <property type="entry name" value="ThiF"/>
    <property type="match status" value="1"/>
</dbReference>
<dbReference type="GO" id="GO:0008641">
    <property type="term" value="F:ubiquitin-like modifier activating enzyme activity"/>
    <property type="evidence" value="ECO:0007669"/>
    <property type="project" value="InterPro"/>
</dbReference>
<dbReference type="InterPro" id="IPR000594">
    <property type="entry name" value="ThiF_NAD_FAD-bd"/>
</dbReference>
<feature type="domain" description="Prokaryotic E2 family B" evidence="2">
    <location>
        <begin position="51"/>
        <end position="134"/>
    </location>
</feature>
<evidence type="ECO:0000259" key="2">
    <source>
        <dbReference type="Pfam" id="PF14461"/>
    </source>
</evidence>
<dbReference type="InterPro" id="IPR035985">
    <property type="entry name" value="Ubiquitin-activating_enz"/>
</dbReference>
<reference evidence="3 4" key="1">
    <citation type="journal article" date="2012" name="J. Bacteriol.">
        <title>Genome sequence of Thalassospira xiamenensis type strain M-5.</title>
        <authorList>
            <person name="Lai Q."/>
            <person name="Shao Z."/>
        </authorList>
    </citation>
    <scope>NUCLEOTIDE SEQUENCE [LARGE SCALE GENOMIC DNA]</scope>
    <source>
        <strain evidence="3 4">M-5</strain>
    </source>
</reference>
<organism evidence="3 4">
    <name type="scientific">Thalassospira xiamenensis M-5 = DSM 17429</name>
    <dbReference type="NCBI Taxonomy" id="1123366"/>
    <lineage>
        <taxon>Bacteria</taxon>
        <taxon>Pseudomonadati</taxon>
        <taxon>Pseudomonadota</taxon>
        <taxon>Alphaproteobacteria</taxon>
        <taxon>Rhodospirillales</taxon>
        <taxon>Thalassospiraceae</taxon>
        <taxon>Thalassospira</taxon>
    </lineage>
</organism>
<dbReference type="Pfam" id="PF14461">
    <property type="entry name" value="Prok-E2_B"/>
    <property type="match status" value="1"/>
</dbReference>
<dbReference type="RefSeq" id="WP_040060147.1">
    <property type="nucleotide sequence ID" value="NZ_CP004388.1"/>
</dbReference>
<name>A0AB72UHJ4_9PROT</name>
<dbReference type="InterPro" id="IPR032701">
    <property type="entry name" value="Prok-E2_B_dom"/>
</dbReference>
<accession>A0AB72UHJ4</accession>
<dbReference type="KEGG" id="txi:TH3_17420"/>
<dbReference type="SUPFAM" id="SSF69572">
    <property type="entry name" value="Activating enzymes of the ubiquitin-like proteins"/>
    <property type="match status" value="1"/>
</dbReference>
<dbReference type="Gene3D" id="3.40.50.720">
    <property type="entry name" value="NAD(P)-binding Rossmann-like Domain"/>
    <property type="match status" value="1"/>
</dbReference>
<dbReference type="EMBL" id="CP004388">
    <property type="protein sequence ID" value="AJD53586.1"/>
    <property type="molecule type" value="Genomic_DNA"/>
</dbReference>